<dbReference type="AlphaFoldDB" id="A0A2N5SCK0"/>
<gene>
    <name evidence="2" type="ORF">PCANC_22225</name>
</gene>
<proteinExistence type="predicted"/>
<organism evidence="2 3">
    <name type="scientific">Puccinia coronata f. sp. avenae</name>
    <dbReference type="NCBI Taxonomy" id="200324"/>
    <lineage>
        <taxon>Eukaryota</taxon>
        <taxon>Fungi</taxon>
        <taxon>Dikarya</taxon>
        <taxon>Basidiomycota</taxon>
        <taxon>Pucciniomycotina</taxon>
        <taxon>Pucciniomycetes</taxon>
        <taxon>Pucciniales</taxon>
        <taxon>Pucciniaceae</taxon>
        <taxon>Puccinia</taxon>
    </lineage>
</organism>
<feature type="region of interest" description="Disordered" evidence="1">
    <location>
        <begin position="1"/>
        <end position="34"/>
    </location>
</feature>
<evidence type="ECO:0000313" key="3">
    <source>
        <dbReference type="Proteomes" id="UP000235388"/>
    </source>
</evidence>
<feature type="region of interest" description="Disordered" evidence="1">
    <location>
        <begin position="153"/>
        <end position="172"/>
    </location>
</feature>
<dbReference type="STRING" id="200324.A0A2N5SCK0"/>
<evidence type="ECO:0000313" key="2">
    <source>
        <dbReference type="EMBL" id="PLW10966.1"/>
    </source>
</evidence>
<protein>
    <submittedName>
        <fullName evidence="2">Uncharacterized protein</fullName>
    </submittedName>
</protein>
<dbReference type="EMBL" id="PGCJ01001039">
    <property type="protein sequence ID" value="PLW10966.1"/>
    <property type="molecule type" value="Genomic_DNA"/>
</dbReference>
<dbReference type="OrthoDB" id="10659486at2759"/>
<keyword evidence="3" id="KW-1185">Reference proteome</keyword>
<name>A0A2N5SCK0_9BASI</name>
<evidence type="ECO:0000256" key="1">
    <source>
        <dbReference type="SAM" id="MobiDB-lite"/>
    </source>
</evidence>
<sequence length="302" mass="32615">MKRAVVELSSSSEDDDNKAVIESKPSDAVTKPETATKSLVTTPTKCVRKNKAVTVATAMNGLVGALNQATSCLANAQSATPSQYQPFSSTTTQTTLTYQTTITPGFLDRIVLVGTRNIARCESRTRQVSFIVFKQRFIQLFMSSDEFTLVSNENTNNNTNLDSTSSSGEPPGELALYQLAESSPGKPVQYQLSRSSPGELVQYQLARSSPGELVQYQLARSSPGKLVQYQLAGGSPGELVHYQLVGRASWRAGTIPAGRDSQAPDELALYQLAGRDPAMVLNLHWHTHGYLPHTTGILGSCL</sequence>
<reference evidence="2 3" key="1">
    <citation type="submission" date="2017-11" db="EMBL/GenBank/DDBJ databases">
        <title>De novo assembly and phasing of dikaryotic genomes from two isolates of Puccinia coronata f. sp. avenae, the causal agent of oat crown rust.</title>
        <authorList>
            <person name="Miller M.E."/>
            <person name="Zhang Y."/>
            <person name="Omidvar V."/>
            <person name="Sperschneider J."/>
            <person name="Schwessinger B."/>
            <person name="Raley C."/>
            <person name="Palmer J.M."/>
            <person name="Garnica D."/>
            <person name="Upadhyaya N."/>
            <person name="Rathjen J."/>
            <person name="Taylor J.M."/>
            <person name="Park R.F."/>
            <person name="Dodds P.N."/>
            <person name="Hirsch C.D."/>
            <person name="Kianian S.F."/>
            <person name="Figueroa M."/>
        </authorList>
    </citation>
    <scope>NUCLEOTIDE SEQUENCE [LARGE SCALE GENOMIC DNA]</scope>
    <source>
        <strain evidence="2">12NC29</strain>
    </source>
</reference>
<dbReference type="Proteomes" id="UP000235388">
    <property type="component" value="Unassembled WGS sequence"/>
</dbReference>
<accession>A0A2N5SCK0</accession>
<comment type="caution">
    <text evidence="2">The sequence shown here is derived from an EMBL/GenBank/DDBJ whole genome shotgun (WGS) entry which is preliminary data.</text>
</comment>
<feature type="compositionally biased region" description="Low complexity" evidence="1">
    <location>
        <begin position="153"/>
        <end position="167"/>
    </location>
</feature>